<evidence type="ECO:0000256" key="3">
    <source>
        <dbReference type="ARBA" id="ARBA00022723"/>
    </source>
</evidence>
<dbReference type="SMART" id="SM00054">
    <property type="entry name" value="EFh"/>
    <property type="match status" value="5"/>
</dbReference>
<dbReference type="PROSITE" id="PS50222">
    <property type="entry name" value="EF_HAND_2"/>
    <property type="match status" value="2"/>
</dbReference>
<evidence type="ECO:0000256" key="4">
    <source>
        <dbReference type="ARBA" id="ARBA00022737"/>
    </source>
</evidence>
<evidence type="ECO:0000313" key="8">
    <source>
        <dbReference type="Proteomes" id="UP001651158"/>
    </source>
</evidence>
<dbReference type="InterPro" id="IPR051426">
    <property type="entry name" value="Peflin/Sorcin_CaBP"/>
</dbReference>
<dbReference type="PANTHER" id="PTHR46212:SF9">
    <property type="entry name" value="PROGRAMMED CELL DEATH PROTEIN 6"/>
    <property type="match status" value="1"/>
</dbReference>
<dbReference type="InterPro" id="IPR018247">
    <property type="entry name" value="EF_Hand_1_Ca_BS"/>
</dbReference>
<dbReference type="SUPFAM" id="SSF47473">
    <property type="entry name" value="EF-hand"/>
    <property type="match status" value="1"/>
</dbReference>
<dbReference type="Pfam" id="PF13202">
    <property type="entry name" value="EF-hand_5"/>
    <property type="match status" value="1"/>
</dbReference>
<keyword evidence="5" id="KW-0106">Calcium</keyword>
<dbReference type="Proteomes" id="UP001651158">
    <property type="component" value="Unassembled WGS sequence"/>
</dbReference>
<keyword evidence="2" id="KW-0963">Cytoplasm</keyword>
<dbReference type="Gene3D" id="1.10.238.10">
    <property type="entry name" value="EF-hand"/>
    <property type="match status" value="1"/>
</dbReference>
<gene>
    <name evidence="7" type="ORF">TcWFU_008390</name>
</gene>
<protein>
    <submittedName>
        <fullName evidence="7">Programmed cell death protein 6</fullName>
    </submittedName>
</protein>
<evidence type="ECO:0000259" key="6">
    <source>
        <dbReference type="PROSITE" id="PS50222"/>
    </source>
</evidence>
<proteinExistence type="predicted"/>
<reference evidence="7 8" key="1">
    <citation type="journal article" date="2022" name="Front. Cell. Infect. Microbiol.">
        <title>The Genomes of Two Strains of Taenia crassiceps the Animal Model for the Study of Human Cysticercosis.</title>
        <authorList>
            <person name="Bobes R.J."/>
            <person name="Estrada K."/>
            <person name="Rios-Valencia D.G."/>
            <person name="Calderon-Gallegos A."/>
            <person name="de la Torre P."/>
            <person name="Carrero J.C."/>
            <person name="Sanchez-Flores A."/>
            <person name="Laclette J.P."/>
        </authorList>
    </citation>
    <scope>NUCLEOTIDE SEQUENCE [LARGE SCALE GENOMIC DNA]</scope>
    <source>
        <strain evidence="7">WFUcys</strain>
    </source>
</reference>
<evidence type="ECO:0000313" key="7">
    <source>
        <dbReference type="EMBL" id="KAL5110790.1"/>
    </source>
</evidence>
<accession>A0ABR4QM93</accession>
<dbReference type="InterPro" id="IPR002048">
    <property type="entry name" value="EF_hand_dom"/>
</dbReference>
<keyword evidence="4" id="KW-0677">Repeat</keyword>
<dbReference type="CDD" id="cd16180">
    <property type="entry name" value="EFh_PEF_Group_I"/>
    <property type="match status" value="1"/>
</dbReference>
<feature type="domain" description="EF-hand" evidence="6">
    <location>
        <begin position="72"/>
        <end position="107"/>
    </location>
</feature>
<name>A0ABR4QM93_9CEST</name>
<evidence type="ECO:0000256" key="5">
    <source>
        <dbReference type="ARBA" id="ARBA00022837"/>
    </source>
</evidence>
<keyword evidence="3" id="KW-0479">Metal-binding</keyword>
<comment type="caution">
    <text evidence="7">The sequence shown here is derived from an EMBL/GenBank/DDBJ whole genome shotgun (WGS) entry which is preliminary data.</text>
</comment>
<evidence type="ECO:0000256" key="1">
    <source>
        <dbReference type="ARBA" id="ARBA00004496"/>
    </source>
</evidence>
<sequence length="177" mass="20652">MSQGFSRDRLYQIFQKLDRDGSGTLSAPELQKALSNGTWTPFNIITVQAMIDLFSPNHSLEINFDGFLRLWEFVEGWQRYFKAVDRDNSGCVDLQELQSAISQAGYRLSPGLYQLMMCRFDRKKKGVIYFDDFMYMCIILQKLTEQFRNLDTDRDGYIQIGLQSTNSSDFQFVSKKR</sequence>
<dbReference type="PROSITE" id="PS00018">
    <property type="entry name" value="EF_HAND_1"/>
    <property type="match status" value="2"/>
</dbReference>
<keyword evidence="8" id="KW-1185">Reference proteome</keyword>
<dbReference type="Pfam" id="PF13499">
    <property type="entry name" value="EF-hand_7"/>
    <property type="match status" value="2"/>
</dbReference>
<dbReference type="EMBL" id="JAKROA010000002">
    <property type="protein sequence ID" value="KAL5110790.1"/>
    <property type="molecule type" value="Genomic_DNA"/>
</dbReference>
<dbReference type="InterPro" id="IPR011992">
    <property type="entry name" value="EF-hand-dom_pair"/>
</dbReference>
<dbReference type="PANTHER" id="PTHR46212">
    <property type="entry name" value="PEFLIN"/>
    <property type="match status" value="1"/>
</dbReference>
<comment type="subcellular location">
    <subcellularLocation>
        <location evidence="1">Cytoplasm</location>
    </subcellularLocation>
</comment>
<organism evidence="7 8">
    <name type="scientific">Taenia crassiceps</name>
    <dbReference type="NCBI Taxonomy" id="6207"/>
    <lineage>
        <taxon>Eukaryota</taxon>
        <taxon>Metazoa</taxon>
        <taxon>Spiralia</taxon>
        <taxon>Lophotrochozoa</taxon>
        <taxon>Platyhelminthes</taxon>
        <taxon>Cestoda</taxon>
        <taxon>Eucestoda</taxon>
        <taxon>Cyclophyllidea</taxon>
        <taxon>Taeniidae</taxon>
        <taxon>Taenia</taxon>
    </lineage>
</organism>
<feature type="domain" description="EF-hand" evidence="6">
    <location>
        <begin position="5"/>
        <end position="40"/>
    </location>
</feature>
<evidence type="ECO:0000256" key="2">
    <source>
        <dbReference type="ARBA" id="ARBA00022490"/>
    </source>
</evidence>